<feature type="domain" description="Prolyl 4-hydroxylase alpha subunit" evidence="4">
    <location>
        <begin position="64"/>
        <end position="235"/>
    </location>
</feature>
<sequence>MENMLNDNLDRDIIRENLARQNHYVAPDILKVDIAERLLGCLQNKTPWQIAFRQGDKDVTVSPQELRQWTAEQNAAFHKSLITQAQKEYQFYYNRYPMIDAYIQGRDTGLYLHKFTEFLNGEEFLEFARHITGDKEIRKSEPHAACYIPGNFLKLHDDHSTKEMDRRYALVFNLSRRWESDWGGLLQLVDDNRIIETVVPNFNSVSILRLPQKHQVSYVAPYATESRFTITVWLRAD</sequence>
<dbReference type="PANTHER" id="PTHR12117:SF0">
    <property type="entry name" value="PROLYL 3-HYDROXYLASE OGFOD1"/>
    <property type="match status" value="1"/>
</dbReference>
<evidence type="ECO:0000256" key="1">
    <source>
        <dbReference type="ARBA" id="ARBA00001961"/>
    </source>
</evidence>
<name>A0A3B0T3W1_9ZZZZ</name>
<dbReference type="GO" id="GO:0006449">
    <property type="term" value="P:regulation of translational termination"/>
    <property type="evidence" value="ECO:0007669"/>
    <property type="project" value="TreeGrafter"/>
</dbReference>
<comment type="cofactor">
    <cofactor evidence="1">
        <name>L-ascorbate</name>
        <dbReference type="ChEBI" id="CHEBI:38290"/>
    </cofactor>
</comment>
<organism evidence="5">
    <name type="scientific">hydrothermal vent metagenome</name>
    <dbReference type="NCBI Taxonomy" id="652676"/>
    <lineage>
        <taxon>unclassified sequences</taxon>
        <taxon>metagenomes</taxon>
        <taxon>ecological metagenomes</taxon>
    </lineage>
</organism>
<dbReference type="InterPro" id="IPR006620">
    <property type="entry name" value="Pro_4_hyd_alph"/>
</dbReference>
<dbReference type="Pfam" id="PF13661">
    <property type="entry name" value="2OG-FeII_Oxy_4"/>
    <property type="match status" value="1"/>
</dbReference>
<proteinExistence type="predicted"/>
<evidence type="ECO:0000313" key="5">
    <source>
        <dbReference type="EMBL" id="VAW01616.1"/>
    </source>
</evidence>
<dbReference type="InterPro" id="IPR039558">
    <property type="entry name" value="TPA1/OFD1_N"/>
</dbReference>
<evidence type="ECO:0000256" key="2">
    <source>
        <dbReference type="ARBA" id="ARBA00022964"/>
    </source>
</evidence>
<dbReference type="GO" id="GO:0005506">
    <property type="term" value="F:iron ion binding"/>
    <property type="evidence" value="ECO:0007669"/>
    <property type="project" value="InterPro"/>
</dbReference>
<evidence type="ECO:0000259" key="4">
    <source>
        <dbReference type="SMART" id="SM00702"/>
    </source>
</evidence>
<dbReference type="Gene3D" id="2.60.120.620">
    <property type="entry name" value="q2cbj1_9rhob like domain"/>
    <property type="match status" value="1"/>
</dbReference>
<reference evidence="5" key="1">
    <citation type="submission" date="2018-06" db="EMBL/GenBank/DDBJ databases">
        <authorList>
            <person name="Zhirakovskaya E."/>
        </authorList>
    </citation>
    <scope>NUCLEOTIDE SEQUENCE</scope>
</reference>
<dbReference type="GO" id="GO:0005737">
    <property type="term" value="C:cytoplasm"/>
    <property type="evidence" value="ECO:0007669"/>
    <property type="project" value="TreeGrafter"/>
</dbReference>
<dbReference type="GO" id="GO:0031418">
    <property type="term" value="F:L-ascorbic acid binding"/>
    <property type="evidence" value="ECO:0007669"/>
    <property type="project" value="InterPro"/>
</dbReference>
<dbReference type="PANTHER" id="PTHR12117">
    <property type="entry name" value="HISTONE ACETYLTRANSFERASE COMPLEX"/>
    <property type="match status" value="1"/>
</dbReference>
<gene>
    <name evidence="5" type="ORF">MNBD_ALPHA01-1563</name>
</gene>
<accession>A0A3B0T3W1</accession>
<keyword evidence="2" id="KW-0223">Dioxygenase</keyword>
<dbReference type="AlphaFoldDB" id="A0A3B0T3W1"/>
<dbReference type="InterPro" id="IPR051842">
    <property type="entry name" value="uS12_prolyl_hydroxylase"/>
</dbReference>
<dbReference type="EMBL" id="UOEJ01000150">
    <property type="protein sequence ID" value="VAW01616.1"/>
    <property type="molecule type" value="Genomic_DNA"/>
</dbReference>
<evidence type="ECO:0000256" key="3">
    <source>
        <dbReference type="ARBA" id="ARBA00023002"/>
    </source>
</evidence>
<dbReference type="GO" id="GO:0031543">
    <property type="term" value="F:peptidyl-proline dioxygenase activity"/>
    <property type="evidence" value="ECO:0007669"/>
    <property type="project" value="TreeGrafter"/>
</dbReference>
<protein>
    <recommendedName>
        <fullName evidence="4">Prolyl 4-hydroxylase alpha subunit domain-containing protein</fullName>
    </recommendedName>
</protein>
<keyword evidence="3" id="KW-0560">Oxidoreductase</keyword>
<dbReference type="SMART" id="SM00702">
    <property type="entry name" value="P4Hc"/>
    <property type="match status" value="1"/>
</dbReference>